<evidence type="ECO:0000259" key="1">
    <source>
        <dbReference type="PROSITE" id="PS50925"/>
    </source>
</evidence>
<protein>
    <submittedName>
        <fullName evidence="5">FAD-dependent sensor of blue light</fullName>
    </submittedName>
</protein>
<dbReference type="Proteomes" id="UP000028980">
    <property type="component" value="Unassembled WGS sequence"/>
</dbReference>
<dbReference type="Pfam" id="PF04940">
    <property type="entry name" value="BLUF"/>
    <property type="match status" value="1"/>
</dbReference>
<dbReference type="GO" id="GO:0071949">
    <property type="term" value="F:FAD binding"/>
    <property type="evidence" value="ECO:0007669"/>
    <property type="project" value="InterPro"/>
</dbReference>
<dbReference type="GO" id="GO:0009882">
    <property type="term" value="F:blue light photoreceptor activity"/>
    <property type="evidence" value="ECO:0007669"/>
    <property type="project" value="InterPro"/>
</dbReference>
<reference evidence="4 6" key="2">
    <citation type="submission" date="2014-07" db="EMBL/GenBank/DDBJ databases">
        <title>Draft genome sequence of Nonlabens ulvanivorans, an ulvan degrading bacterium.</title>
        <authorList>
            <person name="Kopel M."/>
            <person name="Helbert W."/>
            <person name="Henrissat B."/>
            <person name="Doniger T."/>
            <person name="Banin E."/>
        </authorList>
    </citation>
    <scope>NUCLEOTIDE SEQUENCE [LARGE SCALE GENOMIC DNA]</scope>
    <source>
        <strain evidence="4 6">PLR</strain>
    </source>
</reference>
<dbReference type="EMBL" id="JPJI01000023">
    <property type="protein sequence ID" value="KEZ94279.1"/>
    <property type="molecule type" value="Genomic_DNA"/>
</dbReference>
<name>A0A084JZ95_NONUL</name>
<dbReference type="EMBL" id="BBMM01000006">
    <property type="protein sequence ID" value="GAL00766.1"/>
    <property type="molecule type" value="Genomic_DNA"/>
</dbReference>
<dbReference type="Proteomes" id="UP000029226">
    <property type="component" value="Unassembled WGS sequence"/>
</dbReference>
<dbReference type="Proteomes" id="UP000239997">
    <property type="component" value="Unassembled WGS sequence"/>
</dbReference>
<gene>
    <name evidence="4" type="ORF">IL45_03765</name>
    <name evidence="2" type="ORF">JCM19296_2258</name>
    <name evidence="3" type="ORF">JCM19314_1803</name>
    <name evidence="5" type="ORF">LY02_02333</name>
</gene>
<evidence type="ECO:0000313" key="7">
    <source>
        <dbReference type="Proteomes" id="UP000028980"/>
    </source>
</evidence>
<dbReference type="Proteomes" id="UP000028531">
    <property type="component" value="Unassembled WGS sequence"/>
</dbReference>
<keyword evidence="9" id="KW-1185">Reference proteome</keyword>
<feature type="domain" description="BLUF" evidence="1">
    <location>
        <begin position="5"/>
        <end position="96"/>
    </location>
</feature>
<evidence type="ECO:0000313" key="2">
    <source>
        <dbReference type="EMBL" id="GAK76661.1"/>
    </source>
</evidence>
<evidence type="ECO:0000313" key="5">
    <source>
        <dbReference type="EMBL" id="PRX13272.1"/>
    </source>
</evidence>
<dbReference type="AlphaFoldDB" id="A0A084JZ95"/>
<dbReference type="EMBL" id="BBLG01000004">
    <property type="protein sequence ID" value="GAK76661.1"/>
    <property type="molecule type" value="Genomic_DNA"/>
</dbReference>
<dbReference type="SUPFAM" id="SSF54975">
    <property type="entry name" value="Acylphosphatase/BLUF domain-like"/>
    <property type="match status" value="1"/>
</dbReference>
<reference evidence="5 9" key="3">
    <citation type="submission" date="2018-03" db="EMBL/GenBank/DDBJ databases">
        <title>Genomic Encyclopedia of Archaeal and Bacterial Type Strains, Phase II (KMG-II): from individual species to whole genera.</title>
        <authorList>
            <person name="Goeker M."/>
        </authorList>
    </citation>
    <scope>NUCLEOTIDE SEQUENCE [LARGE SCALE GENOMIC DNA]</scope>
    <source>
        <strain evidence="5 9">DSM 22727</strain>
    </source>
</reference>
<dbReference type="Gene3D" id="3.30.70.100">
    <property type="match status" value="1"/>
</dbReference>
<dbReference type="EMBL" id="PVNA01000004">
    <property type="protein sequence ID" value="PRX13272.1"/>
    <property type="molecule type" value="Genomic_DNA"/>
</dbReference>
<dbReference type="OrthoDB" id="1122028at2"/>
<evidence type="ECO:0000313" key="8">
    <source>
        <dbReference type="Proteomes" id="UP000029226"/>
    </source>
</evidence>
<dbReference type="InterPro" id="IPR036046">
    <property type="entry name" value="Acylphosphatase-like_dom_sf"/>
</dbReference>
<reference evidence="7 8" key="1">
    <citation type="journal article" date="2014" name="Genome Announc.">
        <title>Draft Genome Sequences of Marine Flavobacterium Nonlabens Strains NR17, NR24, NR27, NR32, NR33, and Ara13.</title>
        <authorList>
            <person name="Nakanishi M."/>
            <person name="Meirelles P."/>
            <person name="Suzuki R."/>
            <person name="Takatani N."/>
            <person name="Mino S."/>
            <person name="Suda W."/>
            <person name="Oshima K."/>
            <person name="Hattori M."/>
            <person name="Ohkuma M."/>
            <person name="Hosokawa M."/>
            <person name="Miyashita K."/>
            <person name="Thompson F.L."/>
            <person name="Niwa A."/>
            <person name="Sawabe T."/>
            <person name="Sawabe T."/>
        </authorList>
    </citation>
    <scope>NUCLEOTIDE SEQUENCE [LARGE SCALE GENOMIC DNA]</scope>
    <source>
        <strain evidence="2">JCM 19296</strain>
        <strain evidence="3">JCM 19314</strain>
        <strain evidence="7">JCM19296</strain>
        <strain evidence="8">JCM19314</strain>
    </source>
</reference>
<dbReference type="SMART" id="SM01034">
    <property type="entry name" value="BLUF"/>
    <property type="match status" value="1"/>
</dbReference>
<comment type="caution">
    <text evidence="4">The sequence shown here is derived from an EMBL/GenBank/DDBJ whole genome shotgun (WGS) entry which is preliminary data.</text>
</comment>
<dbReference type="InterPro" id="IPR007024">
    <property type="entry name" value="BLUF_domain"/>
</dbReference>
<evidence type="ECO:0000313" key="4">
    <source>
        <dbReference type="EMBL" id="KEZ94279.1"/>
    </source>
</evidence>
<evidence type="ECO:0000313" key="3">
    <source>
        <dbReference type="EMBL" id="GAL00766.1"/>
    </source>
</evidence>
<evidence type="ECO:0000313" key="9">
    <source>
        <dbReference type="Proteomes" id="UP000239997"/>
    </source>
</evidence>
<sequence length="138" mass="16189">MESNYYTICYFSDETTSLNKNDMEALFNQSSSFNNANNIYGIFLHIAGKYLQILEGNKAVIDPLYARIVEDSRHKNIYEVFNKKTDNLIFKNYNSKFSIVKTTDDLDDINNYLESNRYDSRCDKLSRLLAPFLMFREA</sequence>
<evidence type="ECO:0000313" key="6">
    <source>
        <dbReference type="Proteomes" id="UP000028531"/>
    </source>
</evidence>
<organism evidence="4 6">
    <name type="scientific">Nonlabens ulvanivorans</name>
    <name type="common">Persicivirga ulvanivorans</name>
    <dbReference type="NCBI Taxonomy" id="906888"/>
    <lineage>
        <taxon>Bacteria</taxon>
        <taxon>Pseudomonadati</taxon>
        <taxon>Bacteroidota</taxon>
        <taxon>Flavobacteriia</taxon>
        <taxon>Flavobacteriales</taxon>
        <taxon>Flavobacteriaceae</taxon>
        <taxon>Nonlabens</taxon>
    </lineage>
</organism>
<dbReference type="RefSeq" id="WP_036580455.1">
    <property type="nucleotide sequence ID" value="NZ_JBDUVK010000050.1"/>
</dbReference>
<dbReference type="PROSITE" id="PS50925">
    <property type="entry name" value="BLUF"/>
    <property type="match status" value="1"/>
</dbReference>
<accession>A0A084JZ95</accession>
<proteinExistence type="predicted"/>